<dbReference type="EMBL" id="BRYB01001004">
    <property type="protein sequence ID" value="GMI41486.1"/>
    <property type="molecule type" value="Genomic_DNA"/>
</dbReference>
<sequence length="271" mass="29148">MTVSLCASRHNSFYSASKSRVLTRLLLSLLGLGSIALLIYILTAPGGSGALGPVALPVINASDAIRLELGAYLGVYATANYATLPAPYISPPLFPWGAFLVGTSRAEYPSLIVLRNNTPSALLKFGKGAPGKFRYTARCGLFLPPADFEERCPRSKNRCMIDTSGIEPDNWARWLPVPGDVYVVPAANVFAVSPMPTPESPIMQNSFNYTWRQEQPTNVTGFCQGYGIQGDSFLNGTLELVLDNSVEWGLGFLILVSACGVLFLGLGIFIC</sequence>
<name>A0ABQ6N712_9STRA</name>
<protein>
    <submittedName>
        <fullName evidence="2">Uncharacterized protein</fullName>
    </submittedName>
</protein>
<reference evidence="2 3" key="1">
    <citation type="journal article" date="2023" name="Commun. Biol.">
        <title>Genome analysis of Parmales, the sister group of diatoms, reveals the evolutionary specialization of diatoms from phago-mixotrophs to photoautotrophs.</title>
        <authorList>
            <person name="Ban H."/>
            <person name="Sato S."/>
            <person name="Yoshikawa S."/>
            <person name="Yamada K."/>
            <person name="Nakamura Y."/>
            <person name="Ichinomiya M."/>
            <person name="Sato N."/>
            <person name="Blanc-Mathieu R."/>
            <person name="Endo H."/>
            <person name="Kuwata A."/>
            <person name="Ogata H."/>
        </authorList>
    </citation>
    <scope>NUCLEOTIDE SEQUENCE [LARGE SCALE GENOMIC DNA]</scope>
</reference>
<gene>
    <name evidence="2" type="ORF">TeGR_g44</name>
</gene>
<evidence type="ECO:0000313" key="2">
    <source>
        <dbReference type="EMBL" id="GMI41486.1"/>
    </source>
</evidence>
<proteinExistence type="predicted"/>
<dbReference type="Proteomes" id="UP001165060">
    <property type="component" value="Unassembled WGS sequence"/>
</dbReference>
<keyword evidence="1" id="KW-1133">Transmembrane helix</keyword>
<evidence type="ECO:0000256" key="1">
    <source>
        <dbReference type="SAM" id="Phobius"/>
    </source>
</evidence>
<keyword evidence="1" id="KW-0812">Transmembrane</keyword>
<feature type="transmembrane region" description="Helical" evidence="1">
    <location>
        <begin position="21"/>
        <end position="42"/>
    </location>
</feature>
<accession>A0ABQ6N712</accession>
<keyword evidence="1" id="KW-0472">Membrane</keyword>
<feature type="transmembrane region" description="Helical" evidence="1">
    <location>
        <begin position="248"/>
        <end position="270"/>
    </location>
</feature>
<organism evidence="2 3">
    <name type="scientific">Tetraparma gracilis</name>
    <dbReference type="NCBI Taxonomy" id="2962635"/>
    <lineage>
        <taxon>Eukaryota</taxon>
        <taxon>Sar</taxon>
        <taxon>Stramenopiles</taxon>
        <taxon>Ochrophyta</taxon>
        <taxon>Bolidophyceae</taxon>
        <taxon>Parmales</taxon>
        <taxon>Triparmaceae</taxon>
        <taxon>Tetraparma</taxon>
    </lineage>
</organism>
<evidence type="ECO:0000313" key="3">
    <source>
        <dbReference type="Proteomes" id="UP001165060"/>
    </source>
</evidence>
<keyword evidence="3" id="KW-1185">Reference proteome</keyword>
<comment type="caution">
    <text evidence="2">The sequence shown here is derived from an EMBL/GenBank/DDBJ whole genome shotgun (WGS) entry which is preliminary data.</text>
</comment>